<keyword evidence="5 10" id="KW-0408">Iron</keyword>
<keyword evidence="3 10" id="KW-0479">Metal-binding</keyword>
<evidence type="ECO:0000256" key="7">
    <source>
        <dbReference type="ARBA" id="ARBA00049145"/>
    </source>
</evidence>
<evidence type="ECO:0000256" key="4">
    <source>
        <dbReference type="ARBA" id="ARBA00023002"/>
    </source>
</evidence>
<keyword evidence="4 10" id="KW-0560">Oxidoreductase</keyword>
<comment type="catalytic activity">
    <reaction evidence="7 10 11">
        <text>2 H2O2 = O2 + 2 H2O</text>
        <dbReference type="Rhea" id="RHEA:20309"/>
        <dbReference type="ChEBI" id="CHEBI:15377"/>
        <dbReference type="ChEBI" id="CHEBI:15379"/>
        <dbReference type="ChEBI" id="CHEBI:16240"/>
        <dbReference type="EC" id="1.11.1.21"/>
    </reaction>
</comment>
<dbReference type="InterPro" id="IPR010255">
    <property type="entry name" value="Haem_peroxidase_sf"/>
</dbReference>
<dbReference type="PRINTS" id="PR00458">
    <property type="entry name" value="PEROXIDASE"/>
</dbReference>
<organism evidence="13 14">
    <name type="scientific">Vreelandella nanhaiensis</name>
    <dbReference type="NCBI Taxonomy" id="1258546"/>
    <lineage>
        <taxon>Bacteria</taxon>
        <taxon>Pseudomonadati</taxon>
        <taxon>Pseudomonadota</taxon>
        <taxon>Gammaproteobacteria</taxon>
        <taxon>Oceanospirillales</taxon>
        <taxon>Halomonadaceae</taxon>
        <taxon>Vreelandella</taxon>
    </lineage>
</organism>
<evidence type="ECO:0000256" key="1">
    <source>
        <dbReference type="ARBA" id="ARBA00022559"/>
    </source>
</evidence>
<dbReference type="GO" id="GO:0042744">
    <property type="term" value="P:hydrogen peroxide catabolic process"/>
    <property type="evidence" value="ECO:0007669"/>
    <property type="project" value="UniProtKB-KW"/>
</dbReference>
<comment type="caution">
    <text evidence="10">Lacks conserved residue(s) required for the propagation of feature annotation.</text>
</comment>
<evidence type="ECO:0000313" key="13">
    <source>
        <dbReference type="EMBL" id="RUR33207.1"/>
    </source>
</evidence>
<evidence type="ECO:0000256" key="8">
    <source>
        <dbReference type="ARBA" id="ARBA00051651"/>
    </source>
</evidence>
<dbReference type="GO" id="GO:0070301">
    <property type="term" value="P:cellular response to hydrogen peroxide"/>
    <property type="evidence" value="ECO:0007669"/>
    <property type="project" value="TreeGrafter"/>
</dbReference>
<dbReference type="Proteomes" id="UP000287023">
    <property type="component" value="Unassembled WGS sequence"/>
</dbReference>
<dbReference type="GO" id="GO:0020037">
    <property type="term" value="F:heme binding"/>
    <property type="evidence" value="ECO:0007669"/>
    <property type="project" value="InterPro"/>
</dbReference>
<keyword evidence="1 10" id="KW-0575">Peroxidase</keyword>
<keyword evidence="2 10" id="KW-0349">Heme</keyword>
<comment type="PTM">
    <text evidence="10">Formation of the three residue Trp-Tyr-Met cross-link is important for the catalase, but not the peroxidase activity of the enzyme.</text>
</comment>
<dbReference type="FunFam" id="1.10.420.10:FF:000004">
    <property type="entry name" value="Catalase-peroxidase"/>
    <property type="match status" value="1"/>
</dbReference>
<protein>
    <recommendedName>
        <fullName evidence="10 11">Catalase-peroxidase</fullName>
        <shortName evidence="10">CP</shortName>
        <ecNumber evidence="10 11">1.11.1.21</ecNumber>
    </recommendedName>
    <alternativeName>
        <fullName evidence="10">Peroxidase/catalase</fullName>
    </alternativeName>
</protein>
<dbReference type="SUPFAM" id="SSF48113">
    <property type="entry name" value="Heme-dependent peroxidases"/>
    <property type="match status" value="2"/>
</dbReference>
<name>A0A433KUG8_9GAMM</name>
<feature type="active site" description="Proton acceptor" evidence="10">
    <location>
        <position position="92"/>
    </location>
</feature>
<sequence length="716" mass="79343">MSGKCPVMHGGNTAASKSNTDWWPNALNLDILHQHDTKTNPLGEDFSYREALETLDVEALKADLRQLITQSQEWWPADWGSYVGMFARVAWHAAGSYRLADGRGGGGTGNQRFAPLNSWPDNANTDKGRRLLWPIKKKYGNKISWADLMILSGTMAYEVAGLKTFGFAFGREDIWHPEKDTYWGAEKEWLAPSDGRYGDVAKPDTMHNPLAAVQMGLIYVNPEGVNGQSDPLKTAAQVRETFKRMAMNDEETVALTAGGHTIGKCHGNGTPGDLSPEPEAAGPELQGLGWMKTKGRGIGRDTLVSGIEGAWTKNPTQWDMGYFEMLFGHEWELRKSPAGASQWEPVDIKEEDMPVDVEDPSIRCMPIMTDADMAMKVDPIYNEICQRFMADPAYFDDVFARAWFKLTHRDMGPKVRYVGPDVPQEDLIWQDPVPAGRTDYDVDALKARIATSGLTISDMVNTAWDSARTFRGSDMRGGANGARIRLAPQNQWEGNEPERLARVLAVLEPIAQESGASLADTIVLAGNVGIEQAIKAAGLNVTVPFAPGRGDATDEMTDAESFDALEPLADGYRNWQKETYVVSPEEMLLDRTQLLGLTAAEMTVLVGGMRVLGTNHAGTKHGVFTEREGVLTNDFFVNLVDMANTWHPARDHYEIRDRKTGEVKWTATRVDLVFGSNSILRAYAEIYAQDDHAEKFTHDFIAAWTKVMNADRFDLA</sequence>
<dbReference type="PROSITE" id="PS50873">
    <property type="entry name" value="PEROXIDASE_4"/>
    <property type="match status" value="1"/>
</dbReference>
<dbReference type="OrthoDB" id="9759743at2"/>
<keyword evidence="6 10" id="KW-0376">Hydrogen peroxide</keyword>
<evidence type="ECO:0000256" key="11">
    <source>
        <dbReference type="RuleBase" id="RU003451"/>
    </source>
</evidence>
<dbReference type="EMBL" id="RZHF01000006">
    <property type="protein sequence ID" value="RUR33207.1"/>
    <property type="molecule type" value="Genomic_DNA"/>
</dbReference>
<feature type="site" description="Transition state stabilizer" evidence="10">
    <location>
        <position position="88"/>
    </location>
</feature>
<dbReference type="Gene3D" id="1.10.420.10">
    <property type="entry name" value="Peroxidase, domain 2"/>
    <property type="match status" value="2"/>
</dbReference>
<evidence type="ECO:0000256" key="10">
    <source>
        <dbReference type="HAMAP-Rule" id="MF_01961"/>
    </source>
</evidence>
<proteinExistence type="inferred from homology"/>
<dbReference type="CDD" id="cd08200">
    <property type="entry name" value="catalase_peroxidase_2"/>
    <property type="match status" value="1"/>
</dbReference>
<dbReference type="GO" id="GO:0004096">
    <property type="term" value="F:catalase activity"/>
    <property type="evidence" value="ECO:0007669"/>
    <property type="project" value="UniProtKB-UniRule"/>
</dbReference>
<accession>A0A433KUG8</accession>
<comment type="catalytic activity">
    <reaction evidence="8 10 11">
        <text>H2O2 + AH2 = A + 2 H2O</text>
        <dbReference type="Rhea" id="RHEA:30275"/>
        <dbReference type="ChEBI" id="CHEBI:13193"/>
        <dbReference type="ChEBI" id="CHEBI:15377"/>
        <dbReference type="ChEBI" id="CHEBI:16240"/>
        <dbReference type="ChEBI" id="CHEBI:17499"/>
        <dbReference type="EC" id="1.11.1.21"/>
    </reaction>
</comment>
<dbReference type="PANTHER" id="PTHR30555">
    <property type="entry name" value="HYDROPEROXIDASE I, BIFUNCTIONAL CATALASE-PEROXIDASE"/>
    <property type="match status" value="1"/>
</dbReference>
<dbReference type="AlphaFoldDB" id="A0A433KUG8"/>
<evidence type="ECO:0000256" key="2">
    <source>
        <dbReference type="ARBA" id="ARBA00022617"/>
    </source>
</evidence>
<gene>
    <name evidence="10 13" type="primary">katG</name>
    <name evidence="13" type="ORF">ELY38_06555</name>
</gene>
<evidence type="ECO:0000259" key="12">
    <source>
        <dbReference type="PROSITE" id="PS50873"/>
    </source>
</evidence>
<dbReference type="InterPro" id="IPR000763">
    <property type="entry name" value="Catalase_peroxidase"/>
</dbReference>
<keyword evidence="14" id="KW-1185">Reference proteome</keyword>
<dbReference type="GO" id="GO:0046872">
    <property type="term" value="F:metal ion binding"/>
    <property type="evidence" value="ECO:0007669"/>
    <property type="project" value="UniProtKB-KW"/>
</dbReference>
<feature type="domain" description="Plant heme peroxidase family profile" evidence="12">
    <location>
        <begin position="143"/>
        <end position="419"/>
    </location>
</feature>
<dbReference type="FunFam" id="1.10.520.10:FF:000002">
    <property type="entry name" value="Catalase-peroxidase"/>
    <property type="match status" value="1"/>
</dbReference>
<feature type="cross-link" description="Tryptophyl-tyrosyl-methioninium (Tyr-Met) (with Trp-91)" evidence="10">
    <location>
        <begin position="219"/>
        <end position="245"/>
    </location>
</feature>
<feature type="binding site" description="axial binding residue" evidence="10">
    <location>
        <position position="260"/>
    </location>
    <ligand>
        <name>heme b</name>
        <dbReference type="ChEBI" id="CHEBI:60344"/>
    </ligand>
    <ligandPart>
        <name>Fe</name>
        <dbReference type="ChEBI" id="CHEBI:18248"/>
    </ligandPart>
</feature>
<dbReference type="GO" id="GO:0005829">
    <property type="term" value="C:cytosol"/>
    <property type="evidence" value="ECO:0007669"/>
    <property type="project" value="TreeGrafter"/>
</dbReference>
<dbReference type="PRINTS" id="PR00460">
    <property type="entry name" value="BPEROXIDASE"/>
</dbReference>
<dbReference type="NCBIfam" id="NF011635">
    <property type="entry name" value="PRK15061.1"/>
    <property type="match status" value="1"/>
</dbReference>
<evidence type="ECO:0000256" key="3">
    <source>
        <dbReference type="ARBA" id="ARBA00022723"/>
    </source>
</evidence>
<dbReference type="RefSeq" id="WP_127060702.1">
    <property type="nucleotide sequence ID" value="NZ_RZHF01000006.1"/>
</dbReference>
<dbReference type="EC" id="1.11.1.21" evidence="10 11"/>
<reference evidence="13 14" key="1">
    <citation type="submission" date="2018-12" db="EMBL/GenBank/DDBJ databases">
        <title>three novel Halomonas strain isolated from plants.</title>
        <authorList>
            <person name="Sun C."/>
        </authorList>
    </citation>
    <scope>NUCLEOTIDE SEQUENCE [LARGE SCALE GENOMIC DNA]</scope>
    <source>
        <strain evidence="13 14">JCM 18142</strain>
    </source>
</reference>
<dbReference type="Gene3D" id="1.10.520.10">
    <property type="match status" value="2"/>
</dbReference>
<comment type="subunit">
    <text evidence="10">Homodimer or homotetramer.</text>
</comment>
<evidence type="ECO:0000256" key="6">
    <source>
        <dbReference type="ARBA" id="ARBA00023324"/>
    </source>
</evidence>
<evidence type="ECO:0000256" key="9">
    <source>
        <dbReference type="ARBA" id="ARBA00060838"/>
    </source>
</evidence>
<dbReference type="HAMAP" id="MF_01961">
    <property type="entry name" value="Catal_peroxid"/>
    <property type="match status" value="1"/>
</dbReference>
<dbReference type="PROSITE" id="PS00436">
    <property type="entry name" value="PEROXIDASE_2"/>
    <property type="match status" value="1"/>
</dbReference>
<comment type="cofactor">
    <cofactor evidence="10">
        <name>heme b</name>
        <dbReference type="ChEBI" id="CHEBI:60344"/>
    </cofactor>
    <text evidence="10">Binds 1 heme b (iron(II)-protoporphyrin IX) group per dimer.</text>
</comment>
<dbReference type="NCBIfam" id="TIGR00198">
    <property type="entry name" value="cat_per_HPI"/>
    <property type="match status" value="1"/>
</dbReference>
<dbReference type="PANTHER" id="PTHR30555:SF6">
    <property type="entry name" value="CATALASE-PEROXIDASE"/>
    <property type="match status" value="1"/>
</dbReference>
<dbReference type="InterPro" id="IPR019794">
    <property type="entry name" value="Peroxidases_AS"/>
</dbReference>
<comment type="function">
    <text evidence="10">Bifunctional enzyme with both catalase and broad-spectrum peroxidase activity.</text>
</comment>
<evidence type="ECO:0000313" key="14">
    <source>
        <dbReference type="Proteomes" id="UP000287023"/>
    </source>
</evidence>
<evidence type="ECO:0000256" key="5">
    <source>
        <dbReference type="ARBA" id="ARBA00023004"/>
    </source>
</evidence>
<dbReference type="InterPro" id="IPR002016">
    <property type="entry name" value="Haem_peroxidase"/>
</dbReference>
<dbReference type="Pfam" id="PF00141">
    <property type="entry name" value="peroxidase"/>
    <property type="match status" value="2"/>
</dbReference>
<comment type="similarity">
    <text evidence="9 10 11">Belongs to the peroxidase family. Peroxidase/catalase subfamily.</text>
</comment>
<comment type="caution">
    <text evidence="13">The sequence shown here is derived from an EMBL/GenBank/DDBJ whole genome shotgun (WGS) entry which is preliminary data.</text>
</comment>